<dbReference type="Pfam" id="PF00107">
    <property type="entry name" value="ADH_zinc_N"/>
    <property type="match status" value="1"/>
</dbReference>
<dbReference type="InterPro" id="IPR036291">
    <property type="entry name" value="NAD(P)-bd_dom_sf"/>
</dbReference>
<dbReference type="GeneID" id="88358526"/>
<dbReference type="SUPFAM" id="SSF50129">
    <property type="entry name" value="GroES-like"/>
    <property type="match status" value="1"/>
</dbReference>
<dbReference type="InterPro" id="IPR045010">
    <property type="entry name" value="MDR_fam"/>
</dbReference>
<dbReference type="AlphaFoldDB" id="A0A291RHU2"/>
<dbReference type="InterPro" id="IPR041694">
    <property type="entry name" value="ADH_N_2"/>
</dbReference>
<dbReference type="PANTHER" id="PTHR43205">
    <property type="entry name" value="PROSTAGLANDIN REDUCTASE"/>
    <property type="match status" value="1"/>
</dbReference>
<dbReference type="KEGG" id="ntp:CRH09_14055"/>
<accession>A0A291RHU2</accession>
<dbReference type="Proteomes" id="UP000221961">
    <property type="component" value="Chromosome"/>
</dbReference>
<sequence length="338" mass="35832">MQSTRIVLASRPTGMPTAENFRTETVDLPALAPGEALLQTLYLSLDPYMRGRMSDAPSYAPPVQIGQPMVGATVSRVLETTDDAVRSGDIVLGYGGWQTHSVEPVRILRRLDPAAAPLGTALGVLGMPGFTAYSGLLTIGRPQPGETVVVAAATGPVGATVGQLARIRGARAVGIAGGPKKVALLRDYFGFDAAIDHRAPDFAEQLAAATPDGIDVYFENVGGTVFDAVLPRLNRFARIPVCGLIAGYNDTELPPGPDRLGLLMSMVLRRSLTVRGFIQTEFAAEQYPAFLADTAGWIADGRMKYLEDVVDGLDNAVEAFRGLLVGRNLGKLVIKVAD</sequence>
<evidence type="ECO:0000256" key="1">
    <source>
        <dbReference type="ARBA" id="ARBA00023002"/>
    </source>
</evidence>
<dbReference type="PANTHER" id="PTHR43205:SF7">
    <property type="entry name" value="PROSTAGLANDIN REDUCTASE 1"/>
    <property type="match status" value="1"/>
</dbReference>
<proteinExistence type="predicted"/>
<protein>
    <submittedName>
        <fullName evidence="3">NADP-dependent oxidoreductase</fullName>
    </submittedName>
</protein>
<dbReference type="EMBL" id="CP023778">
    <property type="protein sequence ID" value="ATL67151.1"/>
    <property type="molecule type" value="Genomic_DNA"/>
</dbReference>
<evidence type="ECO:0000259" key="2">
    <source>
        <dbReference type="SMART" id="SM00829"/>
    </source>
</evidence>
<keyword evidence="1" id="KW-0560">Oxidoreductase</keyword>
<dbReference type="InterPro" id="IPR011032">
    <property type="entry name" value="GroES-like_sf"/>
</dbReference>
<dbReference type="Pfam" id="PF16884">
    <property type="entry name" value="ADH_N_2"/>
    <property type="match status" value="1"/>
</dbReference>
<dbReference type="SMART" id="SM00829">
    <property type="entry name" value="PKS_ER"/>
    <property type="match status" value="1"/>
</dbReference>
<dbReference type="InterPro" id="IPR020843">
    <property type="entry name" value="ER"/>
</dbReference>
<dbReference type="SUPFAM" id="SSF51735">
    <property type="entry name" value="NAD(P)-binding Rossmann-fold domains"/>
    <property type="match status" value="1"/>
</dbReference>
<organism evidence="3 4">
    <name type="scientific">Nocardia terpenica</name>
    <dbReference type="NCBI Taxonomy" id="455432"/>
    <lineage>
        <taxon>Bacteria</taxon>
        <taxon>Bacillati</taxon>
        <taxon>Actinomycetota</taxon>
        <taxon>Actinomycetes</taxon>
        <taxon>Mycobacteriales</taxon>
        <taxon>Nocardiaceae</taxon>
        <taxon>Nocardia</taxon>
    </lineage>
</organism>
<name>A0A291RHU2_9NOCA</name>
<dbReference type="CDD" id="cd05288">
    <property type="entry name" value="PGDH"/>
    <property type="match status" value="1"/>
</dbReference>
<evidence type="ECO:0000313" key="4">
    <source>
        <dbReference type="Proteomes" id="UP000221961"/>
    </source>
</evidence>
<dbReference type="RefSeq" id="WP_098694298.1">
    <property type="nucleotide sequence ID" value="NZ_CP023778.1"/>
</dbReference>
<gene>
    <name evidence="3" type="ORF">CRH09_14055</name>
</gene>
<evidence type="ECO:0000313" key="3">
    <source>
        <dbReference type="EMBL" id="ATL67151.1"/>
    </source>
</evidence>
<dbReference type="GO" id="GO:0016628">
    <property type="term" value="F:oxidoreductase activity, acting on the CH-CH group of donors, NAD or NADP as acceptor"/>
    <property type="evidence" value="ECO:0007669"/>
    <property type="project" value="InterPro"/>
</dbReference>
<dbReference type="Gene3D" id="3.40.50.720">
    <property type="entry name" value="NAD(P)-binding Rossmann-like Domain"/>
    <property type="match status" value="1"/>
</dbReference>
<dbReference type="FunFam" id="3.40.50.720:FF:000121">
    <property type="entry name" value="Prostaglandin reductase 2"/>
    <property type="match status" value="1"/>
</dbReference>
<dbReference type="Gene3D" id="3.90.180.10">
    <property type="entry name" value="Medium-chain alcohol dehydrogenases, catalytic domain"/>
    <property type="match status" value="1"/>
</dbReference>
<dbReference type="InterPro" id="IPR013149">
    <property type="entry name" value="ADH-like_C"/>
</dbReference>
<feature type="domain" description="Enoyl reductase (ER)" evidence="2">
    <location>
        <begin position="14"/>
        <end position="334"/>
    </location>
</feature>
<reference evidence="3 4" key="1">
    <citation type="submission" date="2017-10" db="EMBL/GenBank/DDBJ databases">
        <title>Comparative genomics between pathogenic Norcardia.</title>
        <authorList>
            <person name="Zeng L."/>
        </authorList>
    </citation>
    <scope>NUCLEOTIDE SEQUENCE [LARGE SCALE GENOMIC DNA]</scope>
    <source>
        <strain evidence="3 4">NC_YFY_NT001</strain>
    </source>
</reference>